<dbReference type="EMBL" id="NMUL01000010">
    <property type="protein sequence ID" value="OXM68522.1"/>
    <property type="molecule type" value="Genomic_DNA"/>
</dbReference>
<gene>
    <name evidence="1" type="ORF">CF165_13545</name>
</gene>
<evidence type="ECO:0000313" key="1">
    <source>
        <dbReference type="EMBL" id="OXM68522.1"/>
    </source>
</evidence>
<sequence>MTTAEVALPEFPVESFELAMIAVVTPPMVVITATTTVTTACVERLFLSDDWFSESLSAFTW</sequence>
<reference evidence="2" key="1">
    <citation type="submission" date="2017-07" db="EMBL/GenBank/DDBJ databases">
        <title>Comparative genome mining reveals phylogenetic distribution patterns of secondary metabolites in Amycolatopsis.</title>
        <authorList>
            <person name="Adamek M."/>
            <person name="Alanjary M."/>
            <person name="Sales-Ortells H."/>
            <person name="Goodfellow M."/>
            <person name="Bull A.T."/>
            <person name="Kalinowski J."/>
            <person name="Ziemert N."/>
        </authorList>
    </citation>
    <scope>NUCLEOTIDE SEQUENCE [LARGE SCALE GENOMIC DNA]</scope>
    <source>
        <strain evidence="2">H5</strain>
    </source>
</reference>
<protein>
    <submittedName>
        <fullName evidence="1">Uncharacterized protein</fullName>
    </submittedName>
</protein>
<dbReference type="AlphaFoldDB" id="A0A229TBA2"/>
<keyword evidence="2" id="KW-1185">Reference proteome</keyword>
<name>A0A229TBA2_9PSEU</name>
<dbReference type="Proteomes" id="UP000215199">
    <property type="component" value="Unassembled WGS sequence"/>
</dbReference>
<accession>A0A229TBA2</accession>
<evidence type="ECO:0000313" key="2">
    <source>
        <dbReference type="Proteomes" id="UP000215199"/>
    </source>
</evidence>
<comment type="caution">
    <text evidence="1">The sequence shown here is derived from an EMBL/GenBank/DDBJ whole genome shotgun (WGS) entry which is preliminary data.</text>
</comment>
<organism evidence="1 2">
    <name type="scientific">Amycolatopsis vastitatis</name>
    <dbReference type="NCBI Taxonomy" id="1905142"/>
    <lineage>
        <taxon>Bacteria</taxon>
        <taxon>Bacillati</taxon>
        <taxon>Actinomycetota</taxon>
        <taxon>Actinomycetes</taxon>
        <taxon>Pseudonocardiales</taxon>
        <taxon>Pseudonocardiaceae</taxon>
        <taxon>Amycolatopsis</taxon>
    </lineage>
</organism>
<proteinExistence type="predicted"/>